<evidence type="ECO:0000256" key="2">
    <source>
        <dbReference type="ARBA" id="ARBA00022605"/>
    </source>
</evidence>
<reference evidence="8" key="1">
    <citation type="journal article" date="2020" name="mSystems">
        <title>Genome- and Community-Level Interaction Insights into Carbon Utilization and Element Cycling Functions of Hydrothermarchaeota in Hydrothermal Sediment.</title>
        <authorList>
            <person name="Zhou Z."/>
            <person name="Liu Y."/>
            <person name="Xu W."/>
            <person name="Pan J."/>
            <person name="Luo Z.H."/>
            <person name="Li M."/>
        </authorList>
    </citation>
    <scope>NUCLEOTIDE SEQUENCE [LARGE SCALE GENOMIC DNA]</scope>
    <source>
        <strain evidence="8">SpSt-210</strain>
    </source>
</reference>
<dbReference type="Gene3D" id="3.40.50.720">
    <property type="entry name" value="NAD(P)-binding Rossmann-like Domain"/>
    <property type="match status" value="2"/>
</dbReference>
<dbReference type="Pfam" id="PF00389">
    <property type="entry name" value="2-Hacid_dh"/>
    <property type="match status" value="1"/>
</dbReference>
<dbReference type="SUPFAM" id="SSF51735">
    <property type="entry name" value="NAD(P)-binding Rossmann-fold domains"/>
    <property type="match status" value="1"/>
</dbReference>
<dbReference type="GO" id="GO:0016616">
    <property type="term" value="F:oxidoreductase activity, acting on the CH-OH group of donors, NAD or NADP as acceptor"/>
    <property type="evidence" value="ECO:0007669"/>
    <property type="project" value="InterPro"/>
</dbReference>
<evidence type="ECO:0000313" key="8">
    <source>
        <dbReference type="EMBL" id="HEG90713.1"/>
    </source>
</evidence>
<dbReference type="PANTHER" id="PTHR42789:SF1">
    <property type="entry name" value="D-ISOMER SPECIFIC 2-HYDROXYACID DEHYDROGENASE FAMILY PROTEIN (AFU_ORTHOLOGUE AFUA_6G10090)"/>
    <property type="match status" value="1"/>
</dbReference>
<evidence type="ECO:0000256" key="3">
    <source>
        <dbReference type="ARBA" id="ARBA00023002"/>
    </source>
</evidence>
<keyword evidence="4" id="KW-0520">NAD</keyword>
<dbReference type="InterPro" id="IPR036291">
    <property type="entry name" value="NAD(P)-bd_dom_sf"/>
</dbReference>
<dbReference type="InterPro" id="IPR029752">
    <property type="entry name" value="D-isomer_DH_CS1"/>
</dbReference>
<accession>A0A831WYA7</accession>
<sequence>MAKEVLVLTWKYGGVREEIARFLESRGCRLAEREIIYPITEDHLCELVRDVDGLIVGLEPVTKKVLEHANRLKVISTSGVGYNHIDVEEATRKGIAVCICAGCNNHSVAELTFAMMLGLSRRVLEADRSMRRGQWGRFFGQELWGKTLGIVGLGRVGKSVALLARAFNMQVLAHDIVWDITFANEHGISYVPLDRLLRESDYVSLHVPLTPETYYLIDERALSLMKPTAYLINLARGPVVKQSALVEALRAGKIAGAGLDVFEVEPIEENPFIEFENVIMTPHLGGSTQEALERTLYLSLTNVTNVLNGLPAHCQVN</sequence>
<evidence type="ECO:0000256" key="5">
    <source>
        <dbReference type="RuleBase" id="RU003719"/>
    </source>
</evidence>
<dbReference type="GO" id="GO:0008652">
    <property type="term" value="P:amino acid biosynthetic process"/>
    <property type="evidence" value="ECO:0007669"/>
    <property type="project" value="UniProtKB-KW"/>
</dbReference>
<dbReference type="GO" id="GO:0051287">
    <property type="term" value="F:NAD binding"/>
    <property type="evidence" value="ECO:0007669"/>
    <property type="project" value="InterPro"/>
</dbReference>
<dbReference type="PROSITE" id="PS00065">
    <property type="entry name" value="D_2_HYDROXYACID_DH_1"/>
    <property type="match status" value="1"/>
</dbReference>
<dbReference type="InterPro" id="IPR006139">
    <property type="entry name" value="D-isomer_2_OHA_DH_cat_dom"/>
</dbReference>
<gene>
    <name evidence="8" type="ORF">ENP34_04615</name>
</gene>
<dbReference type="InterPro" id="IPR006140">
    <property type="entry name" value="D-isomer_DH_NAD-bd"/>
</dbReference>
<dbReference type="EMBL" id="DSIY01000107">
    <property type="protein sequence ID" value="HEG90713.1"/>
    <property type="molecule type" value="Genomic_DNA"/>
</dbReference>
<evidence type="ECO:0000259" key="7">
    <source>
        <dbReference type="Pfam" id="PF02826"/>
    </source>
</evidence>
<dbReference type="Pfam" id="PF02826">
    <property type="entry name" value="2-Hacid_dh_C"/>
    <property type="match status" value="1"/>
</dbReference>
<dbReference type="CDD" id="cd12172">
    <property type="entry name" value="PGDH_like_2"/>
    <property type="match status" value="1"/>
</dbReference>
<keyword evidence="3 5" id="KW-0560">Oxidoreductase</keyword>
<evidence type="ECO:0000259" key="6">
    <source>
        <dbReference type="Pfam" id="PF00389"/>
    </source>
</evidence>
<proteinExistence type="inferred from homology"/>
<organism evidence="8">
    <name type="scientific">Thermorudis peleae</name>
    <dbReference type="NCBI Taxonomy" id="1382356"/>
    <lineage>
        <taxon>Bacteria</taxon>
        <taxon>Pseudomonadati</taxon>
        <taxon>Thermomicrobiota</taxon>
        <taxon>Thermomicrobia</taxon>
        <taxon>Thermomicrobia incertae sedis</taxon>
        <taxon>Thermorudis</taxon>
    </lineage>
</organism>
<feature type="domain" description="D-isomer specific 2-hydroxyacid dehydrogenase catalytic" evidence="6">
    <location>
        <begin position="16"/>
        <end position="316"/>
    </location>
</feature>
<name>A0A831WYA7_9BACT</name>
<evidence type="ECO:0000256" key="1">
    <source>
        <dbReference type="ARBA" id="ARBA00005854"/>
    </source>
</evidence>
<evidence type="ECO:0000256" key="4">
    <source>
        <dbReference type="ARBA" id="ARBA00023027"/>
    </source>
</evidence>
<keyword evidence="2" id="KW-0028">Amino-acid biosynthesis</keyword>
<dbReference type="AlphaFoldDB" id="A0A831WYA7"/>
<dbReference type="InterPro" id="IPR050857">
    <property type="entry name" value="D-2-hydroxyacid_DH"/>
</dbReference>
<feature type="domain" description="D-isomer specific 2-hydroxyacid dehydrogenase NAD-binding" evidence="7">
    <location>
        <begin position="113"/>
        <end position="285"/>
    </location>
</feature>
<dbReference type="PANTHER" id="PTHR42789">
    <property type="entry name" value="D-ISOMER SPECIFIC 2-HYDROXYACID DEHYDROGENASE FAMILY PROTEIN (AFU_ORTHOLOGUE AFUA_6G10090)"/>
    <property type="match status" value="1"/>
</dbReference>
<dbReference type="FunFam" id="3.40.50.720:FF:000203">
    <property type="entry name" value="D-3-phosphoglycerate dehydrogenase (SerA)"/>
    <property type="match status" value="1"/>
</dbReference>
<protein>
    <submittedName>
        <fullName evidence="8">Glyoxylate reductase</fullName>
    </submittedName>
</protein>
<comment type="caution">
    <text evidence="8">The sequence shown here is derived from an EMBL/GenBank/DDBJ whole genome shotgun (WGS) entry which is preliminary data.</text>
</comment>
<dbReference type="SUPFAM" id="SSF52283">
    <property type="entry name" value="Formate/glycerate dehydrogenase catalytic domain-like"/>
    <property type="match status" value="1"/>
</dbReference>
<comment type="similarity">
    <text evidence="1 5">Belongs to the D-isomer specific 2-hydroxyacid dehydrogenase family.</text>
</comment>